<proteinExistence type="predicted"/>
<organism evidence="2 3">
    <name type="scientific">Cyclotella cryptica</name>
    <dbReference type="NCBI Taxonomy" id="29204"/>
    <lineage>
        <taxon>Eukaryota</taxon>
        <taxon>Sar</taxon>
        <taxon>Stramenopiles</taxon>
        <taxon>Ochrophyta</taxon>
        <taxon>Bacillariophyta</taxon>
        <taxon>Coscinodiscophyceae</taxon>
        <taxon>Thalassiosirophycidae</taxon>
        <taxon>Stephanodiscales</taxon>
        <taxon>Stephanodiscaceae</taxon>
        <taxon>Cyclotella</taxon>
    </lineage>
</organism>
<feature type="compositionally biased region" description="Low complexity" evidence="1">
    <location>
        <begin position="214"/>
        <end position="241"/>
    </location>
</feature>
<name>A0ABD3PBS2_9STRA</name>
<feature type="compositionally biased region" description="Polar residues" evidence="1">
    <location>
        <begin position="203"/>
        <end position="213"/>
    </location>
</feature>
<evidence type="ECO:0000256" key="1">
    <source>
        <dbReference type="SAM" id="MobiDB-lite"/>
    </source>
</evidence>
<dbReference type="EMBL" id="JABMIG020000249">
    <property type="protein sequence ID" value="KAL3783885.1"/>
    <property type="molecule type" value="Genomic_DNA"/>
</dbReference>
<feature type="compositionally biased region" description="Low complexity" evidence="1">
    <location>
        <begin position="179"/>
        <end position="189"/>
    </location>
</feature>
<evidence type="ECO:0000313" key="3">
    <source>
        <dbReference type="Proteomes" id="UP001516023"/>
    </source>
</evidence>
<dbReference type="AlphaFoldDB" id="A0ABD3PBS2"/>
<evidence type="ECO:0000313" key="2">
    <source>
        <dbReference type="EMBL" id="KAL3783885.1"/>
    </source>
</evidence>
<dbReference type="Proteomes" id="UP001516023">
    <property type="component" value="Unassembled WGS sequence"/>
</dbReference>
<accession>A0ABD3PBS2</accession>
<feature type="compositionally biased region" description="Basic residues" evidence="1">
    <location>
        <begin position="190"/>
        <end position="201"/>
    </location>
</feature>
<reference evidence="2 3" key="1">
    <citation type="journal article" date="2020" name="G3 (Bethesda)">
        <title>Improved Reference Genome for Cyclotella cryptica CCMP332, a Model for Cell Wall Morphogenesis, Salinity Adaptation, and Lipid Production in Diatoms (Bacillariophyta).</title>
        <authorList>
            <person name="Roberts W.R."/>
            <person name="Downey K.M."/>
            <person name="Ruck E.C."/>
            <person name="Traller J.C."/>
            <person name="Alverson A.J."/>
        </authorList>
    </citation>
    <scope>NUCLEOTIDE SEQUENCE [LARGE SCALE GENOMIC DNA]</scope>
    <source>
        <strain evidence="2 3">CCMP332</strain>
    </source>
</reference>
<gene>
    <name evidence="2" type="ORF">HJC23_007990</name>
</gene>
<feature type="region of interest" description="Disordered" evidence="1">
    <location>
        <begin position="163"/>
        <end position="241"/>
    </location>
</feature>
<sequence>MSASHFVESVRSSDLNTAMVLRYPGPSSFDHNSSSAFEATLPIVPAYSKAATCYPGFSDGPPPVPIPIQRLNQPVLIASISAGFEKGDFLVREEKGSNIYFDFFEEAFNFICQKGYAQMPKHEEDDYMEVIKRAHRSVPGGCRFNTGRLLMVLKKNLIPVKVSPEDDEEPAGPIMEDGSLSYSKESNLSSRKRKTNTRIKNKLAQSTNTLPTASDSSDSGPSHVPSSTYSSASTSYADSWE</sequence>
<keyword evidence="3" id="KW-1185">Reference proteome</keyword>
<protein>
    <submittedName>
        <fullName evidence="2">Uncharacterized protein</fullName>
    </submittedName>
</protein>
<comment type="caution">
    <text evidence="2">The sequence shown here is derived from an EMBL/GenBank/DDBJ whole genome shotgun (WGS) entry which is preliminary data.</text>
</comment>